<protein>
    <submittedName>
        <fullName evidence="3">SAP domain-containing protein</fullName>
    </submittedName>
</protein>
<reference evidence="4" key="1">
    <citation type="journal article" date="2010" name="Genome Res.">
        <title>Population genomic sequencing of Coccidioides fungi reveals recent hybridization and transposon control.</title>
        <authorList>
            <person name="Neafsey D.E."/>
            <person name="Barker B.M."/>
            <person name="Sharpton T.J."/>
            <person name="Stajich J.E."/>
            <person name="Park D.J."/>
            <person name="Whiston E."/>
            <person name="Hung C.-Y."/>
            <person name="McMahan C."/>
            <person name="White J."/>
            <person name="Sykes S."/>
            <person name="Heiman D."/>
            <person name="Young S."/>
            <person name="Zeng Q."/>
            <person name="Abouelleil A."/>
            <person name="Aftuck L."/>
            <person name="Bessette D."/>
            <person name="Brown A."/>
            <person name="FitzGerald M."/>
            <person name="Lui A."/>
            <person name="Macdonald J.P."/>
            <person name="Priest M."/>
            <person name="Orbach M.J."/>
            <person name="Galgiani J.N."/>
            <person name="Kirkland T.N."/>
            <person name="Cole G.T."/>
            <person name="Birren B.W."/>
            <person name="Henn M.R."/>
            <person name="Taylor J.W."/>
            <person name="Rounsley S.D."/>
        </authorList>
    </citation>
    <scope>NUCLEOTIDE SEQUENCE [LARGE SCALE GENOMIC DNA]</scope>
    <source>
        <strain evidence="4">H538.4</strain>
    </source>
</reference>
<evidence type="ECO:0000313" key="4">
    <source>
        <dbReference type="Proteomes" id="UP000054563"/>
    </source>
</evidence>
<dbReference type="Pfam" id="PF16294">
    <property type="entry name" value="RSB_motif"/>
    <property type="match status" value="1"/>
</dbReference>
<feature type="domain" description="SAP" evidence="2">
    <location>
        <begin position="3"/>
        <end position="39"/>
    </location>
</feature>
<proteinExistence type="predicted"/>
<feature type="compositionally biased region" description="Basic and acidic residues" evidence="1">
    <location>
        <begin position="339"/>
        <end position="356"/>
    </location>
</feature>
<gene>
    <name evidence="3" type="ORF">CIHG_02501</name>
</gene>
<dbReference type="Pfam" id="PF02037">
    <property type="entry name" value="SAP"/>
    <property type="match status" value="1"/>
</dbReference>
<dbReference type="eggNOG" id="ENOG502S2D0">
    <property type="taxonomic scope" value="Eukaryota"/>
</dbReference>
<dbReference type="Proteomes" id="UP000054563">
    <property type="component" value="Unassembled WGS sequence"/>
</dbReference>
<evidence type="ECO:0000259" key="2">
    <source>
        <dbReference type="Pfam" id="PF02037"/>
    </source>
</evidence>
<feature type="compositionally biased region" description="Basic and acidic residues" evidence="1">
    <location>
        <begin position="263"/>
        <end position="280"/>
    </location>
</feature>
<feature type="compositionally biased region" description="Basic and acidic residues" evidence="1">
    <location>
        <begin position="174"/>
        <end position="197"/>
    </location>
</feature>
<evidence type="ECO:0000256" key="1">
    <source>
        <dbReference type="SAM" id="MobiDB-lite"/>
    </source>
</evidence>
<dbReference type="InterPro" id="IPR032552">
    <property type="entry name" value="RSB_motif"/>
</dbReference>
<sequence length="668" mass="74122">MADYNSWKVADLKAELKRRGIPQTRLRLKQQIIDRLLESDASGQNENVAEKVASEGVPEAENEVTVTSSPKGATKQKEPSPEQTRPAAEPVPSDSGDAACAPIPEPSQPPQEEPQEQPQDVTMGEVAPPLNDQPDLEPASREPVAVKDREEVSGLEKEPAKLPEPPETESTQPSDERPSQAPSTEKDIQKEEIDDSKKRKRRSQSPPPSPRSAAQKRARAEDGHPRVILQEDLSSVEKNESPDELITATQRPAAPEAMEIDTLETHRETSTKEDATKVDDLQAQPKIGQESRESPKPEPPKDDSHSVPEDSSTKEDDEESKKAERKEEPVPQEHGPLQKQDEEIAATKKPAGDARFKGLFSANGLPGRRESPPPAEDEERVVAPALHPATTSLYIRDFMRPLQPANLKRHLTALATPPDSTPNPDIILDFFLDSIKTHCFVTFANVAAASRVRTALHATIWPEERTRKPLWVDFVPEEKVKEWIEIEQAGNNRRDAHRWEVIYEDREDGTIAVLQEAVSNTARNRNQSFNLGREPPTGPRAERPFGRGSLQAGPPSNLPASGFKALDDRFLSTSAKPKLYYLPVSREASDKRLDKFDDLARAGPTRRPGGDEMRRFTFEDDDFFVDQGPEYGSRRGRAPRGRGGGAFAEWGGSWRGRRCCNLESSVVA</sequence>
<feature type="compositionally biased region" description="Basic and acidic residues" evidence="1">
    <location>
        <begin position="289"/>
        <end position="331"/>
    </location>
</feature>
<accession>A0A0J8RIP3</accession>
<dbReference type="InterPro" id="IPR003034">
    <property type="entry name" value="SAP_dom"/>
</dbReference>
<feature type="compositionally biased region" description="Basic and acidic residues" evidence="1">
    <location>
        <begin position="138"/>
        <end position="161"/>
    </location>
</feature>
<dbReference type="InterPro" id="IPR036361">
    <property type="entry name" value="SAP_dom_sf"/>
</dbReference>
<dbReference type="Gene3D" id="1.10.720.30">
    <property type="entry name" value="SAP domain"/>
    <property type="match status" value="1"/>
</dbReference>
<dbReference type="AlphaFoldDB" id="A0A0J8RIP3"/>
<organism evidence="3 4">
    <name type="scientific">Coccidioides immitis H538.4</name>
    <dbReference type="NCBI Taxonomy" id="396776"/>
    <lineage>
        <taxon>Eukaryota</taxon>
        <taxon>Fungi</taxon>
        <taxon>Dikarya</taxon>
        <taxon>Ascomycota</taxon>
        <taxon>Pezizomycotina</taxon>
        <taxon>Eurotiomycetes</taxon>
        <taxon>Eurotiomycetidae</taxon>
        <taxon>Onygenales</taxon>
        <taxon>Onygenaceae</taxon>
        <taxon>Coccidioides</taxon>
    </lineage>
</organism>
<dbReference type="InterPro" id="IPR034257">
    <property type="entry name" value="Acinus_RRM"/>
</dbReference>
<dbReference type="STRING" id="396776.A0A0J8RIP3"/>
<dbReference type="PANTHER" id="PTHR47031:SF3">
    <property type="entry name" value="SAP DOMAIN-CONTAINING PROTEIN"/>
    <property type="match status" value="1"/>
</dbReference>
<dbReference type="VEuPathDB" id="FungiDB:CIHG_02501"/>
<feature type="region of interest" description="Disordered" evidence="1">
    <location>
        <begin position="38"/>
        <end position="381"/>
    </location>
</feature>
<feature type="compositionally biased region" description="Pro residues" evidence="1">
    <location>
        <begin position="103"/>
        <end position="112"/>
    </location>
</feature>
<evidence type="ECO:0000313" key="3">
    <source>
        <dbReference type="EMBL" id="KMU84717.1"/>
    </source>
</evidence>
<feature type="region of interest" description="Disordered" evidence="1">
    <location>
        <begin position="523"/>
        <end position="558"/>
    </location>
</feature>
<dbReference type="CDD" id="cd12432">
    <property type="entry name" value="RRM_ACINU"/>
    <property type="match status" value="1"/>
</dbReference>
<name>A0A0J8RIP3_COCIT</name>
<dbReference type="EMBL" id="DS016986">
    <property type="protein sequence ID" value="KMU84717.1"/>
    <property type="molecule type" value="Genomic_DNA"/>
</dbReference>
<dbReference type="PANTHER" id="PTHR47031">
    <property type="entry name" value="SAP DNA-BINDING DOMAIN-CONTAINING PROTEIN"/>
    <property type="match status" value="1"/>
</dbReference>
<dbReference type="OrthoDB" id="5348404at2759"/>